<gene>
    <name evidence="1" type="ORF">SAMN05216605_12346</name>
</gene>
<name>A0A1G8RT07_9PSED</name>
<reference evidence="2" key="1">
    <citation type="submission" date="2016-10" db="EMBL/GenBank/DDBJ databases">
        <authorList>
            <person name="Varghese N."/>
            <person name="Submissions S."/>
        </authorList>
    </citation>
    <scope>NUCLEOTIDE SEQUENCE [LARGE SCALE GENOMIC DNA]</scope>
    <source>
        <strain evidence="2">ATCC 700689</strain>
    </source>
</reference>
<dbReference type="Proteomes" id="UP000182894">
    <property type="component" value="Unassembled WGS sequence"/>
</dbReference>
<dbReference type="RefSeq" id="WP_074758608.1">
    <property type="nucleotide sequence ID" value="NZ_FNCO01000023.1"/>
</dbReference>
<protein>
    <submittedName>
        <fullName evidence="1">Uncharacterized protein</fullName>
    </submittedName>
</protein>
<dbReference type="AlphaFoldDB" id="A0A1G8RT07"/>
<dbReference type="EMBL" id="FNCO01000023">
    <property type="protein sequence ID" value="SDJ20059.1"/>
    <property type="molecule type" value="Genomic_DNA"/>
</dbReference>
<accession>A0A1G8RT07</accession>
<evidence type="ECO:0000313" key="1">
    <source>
        <dbReference type="EMBL" id="SDJ20059.1"/>
    </source>
</evidence>
<dbReference type="STRING" id="89065.SAMN05216605_12346"/>
<sequence length="60" mass="6716">MTTATKAQLDLIYRNTHSDYKGVFSDGVRMIMVCRGATCLVPLEELTAEEVAKRLPKSKK</sequence>
<keyword evidence="2" id="KW-1185">Reference proteome</keyword>
<dbReference type="OrthoDB" id="9010473at2"/>
<organism evidence="1 2">
    <name type="scientific">Pseudomonas abietaniphila</name>
    <dbReference type="NCBI Taxonomy" id="89065"/>
    <lineage>
        <taxon>Bacteria</taxon>
        <taxon>Pseudomonadati</taxon>
        <taxon>Pseudomonadota</taxon>
        <taxon>Gammaproteobacteria</taxon>
        <taxon>Pseudomonadales</taxon>
        <taxon>Pseudomonadaceae</taxon>
        <taxon>Pseudomonas</taxon>
    </lineage>
</organism>
<evidence type="ECO:0000313" key="2">
    <source>
        <dbReference type="Proteomes" id="UP000182894"/>
    </source>
</evidence>
<proteinExistence type="predicted"/>